<gene>
    <name evidence="1" type="ORF">GCM10022210_18530</name>
</gene>
<evidence type="ECO:0000313" key="1">
    <source>
        <dbReference type="EMBL" id="GAA3969747.1"/>
    </source>
</evidence>
<dbReference type="Proteomes" id="UP001500742">
    <property type="component" value="Unassembled WGS sequence"/>
</dbReference>
<dbReference type="Pfam" id="PF09912">
    <property type="entry name" value="DUF2141"/>
    <property type="match status" value="1"/>
</dbReference>
<dbReference type="EMBL" id="BAAAZC010000012">
    <property type="protein sequence ID" value="GAA3969747.1"/>
    <property type="molecule type" value="Genomic_DNA"/>
</dbReference>
<protein>
    <submittedName>
        <fullName evidence="1">DUF2141 domain-containing protein</fullName>
    </submittedName>
</protein>
<reference evidence="2" key="1">
    <citation type="journal article" date="2019" name="Int. J. Syst. Evol. Microbiol.">
        <title>The Global Catalogue of Microorganisms (GCM) 10K type strain sequencing project: providing services to taxonomists for standard genome sequencing and annotation.</title>
        <authorList>
            <consortium name="The Broad Institute Genomics Platform"/>
            <consortium name="The Broad Institute Genome Sequencing Center for Infectious Disease"/>
            <person name="Wu L."/>
            <person name="Ma J."/>
        </authorList>
    </citation>
    <scope>NUCLEOTIDE SEQUENCE [LARGE SCALE GENOMIC DNA]</scope>
    <source>
        <strain evidence="2">JCM 16601</strain>
    </source>
</reference>
<organism evidence="1 2">
    <name type="scientific">Mucilaginibacter dorajii</name>
    <dbReference type="NCBI Taxonomy" id="692994"/>
    <lineage>
        <taxon>Bacteria</taxon>
        <taxon>Pseudomonadati</taxon>
        <taxon>Bacteroidota</taxon>
        <taxon>Sphingobacteriia</taxon>
        <taxon>Sphingobacteriales</taxon>
        <taxon>Sphingobacteriaceae</taxon>
        <taxon>Mucilaginibacter</taxon>
    </lineage>
</organism>
<sequence>MKKTTVFGINLLIGLLLIFFGSSIRAQELPVKITGIRSAKGTIVVSVFKDQASYDKEEPFKKFSFDKRNLDKGIMTVELTLEAGIYGITLLDDENANGKIDKNFIGIPKEGFGFSNFFMTKMKKPAFDEFKVDLKTQPKVEIKVKYM</sequence>
<comment type="caution">
    <text evidence="1">The sequence shown here is derived from an EMBL/GenBank/DDBJ whole genome shotgun (WGS) entry which is preliminary data.</text>
</comment>
<proteinExistence type="predicted"/>
<dbReference type="InterPro" id="IPR018673">
    <property type="entry name" value="DUF2141"/>
</dbReference>
<keyword evidence="2" id="KW-1185">Reference proteome</keyword>
<accession>A0ABP7PRL1</accession>
<dbReference type="RefSeq" id="WP_259097112.1">
    <property type="nucleotide sequence ID" value="NZ_BAAAZC010000012.1"/>
</dbReference>
<name>A0ABP7PRL1_9SPHI</name>
<evidence type="ECO:0000313" key="2">
    <source>
        <dbReference type="Proteomes" id="UP001500742"/>
    </source>
</evidence>